<keyword evidence="7 10" id="KW-0862">Zinc</keyword>
<dbReference type="GO" id="GO:0005737">
    <property type="term" value="C:cytoplasm"/>
    <property type="evidence" value="ECO:0007669"/>
    <property type="project" value="UniProtKB-SubCell"/>
</dbReference>
<keyword evidence="15" id="KW-1185">Reference proteome</keyword>
<feature type="domain" description="CP-type G" evidence="12">
    <location>
        <begin position="99"/>
        <end position="256"/>
    </location>
</feature>
<dbReference type="HAMAP" id="MF_01820">
    <property type="entry name" value="GTPase_RsgA"/>
    <property type="match status" value="1"/>
</dbReference>
<dbReference type="InterPro" id="IPR030378">
    <property type="entry name" value="G_CP_dom"/>
</dbReference>
<dbReference type="InterPro" id="IPR027417">
    <property type="entry name" value="P-loop_NTPase"/>
</dbReference>
<accession>A0A3E3ID93</accession>
<comment type="similarity">
    <text evidence="10">Belongs to the TRAFAC class YlqF/YawG GTPase family. RsgA subfamily.</text>
</comment>
<dbReference type="PROSITE" id="PS50936">
    <property type="entry name" value="ENGC_GTPASE"/>
    <property type="match status" value="1"/>
</dbReference>
<feature type="binding site" evidence="10">
    <location>
        <position position="279"/>
    </location>
    <ligand>
        <name>Zn(2+)</name>
        <dbReference type="ChEBI" id="CHEBI:29105"/>
    </ligand>
</feature>
<dbReference type="InterPro" id="IPR010914">
    <property type="entry name" value="RsgA_GTPase_dom"/>
</dbReference>
<dbReference type="OrthoDB" id="9809485at2"/>
<protein>
    <recommendedName>
        <fullName evidence="10">Small ribosomal subunit biogenesis GTPase RsgA</fullName>
        <ecNumber evidence="10">3.6.1.-</ecNumber>
    </recommendedName>
</protein>
<feature type="binding site" evidence="10">
    <location>
        <begin position="198"/>
        <end position="206"/>
    </location>
    <ligand>
        <name>GTP</name>
        <dbReference type="ChEBI" id="CHEBI:37565"/>
    </ligand>
</feature>
<comment type="cofactor">
    <cofactor evidence="10">
        <name>Zn(2+)</name>
        <dbReference type="ChEBI" id="CHEBI:29105"/>
    </cofactor>
    <text evidence="10">Binds 1 zinc ion per subunit.</text>
</comment>
<evidence type="ECO:0000259" key="12">
    <source>
        <dbReference type="PROSITE" id="PS51721"/>
    </source>
</evidence>
<dbReference type="PANTHER" id="PTHR32120:SF10">
    <property type="entry name" value="SMALL RIBOSOMAL SUBUNIT BIOGENESIS GTPASE RSGA"/>
    <property type="match status" value="1"/>
</dbReference>
<evidence type="ECO:0000256" key="1">
    <source>
        <dbReference type="ARBA" id="ARBA00022490"/>
    </source>
</evidence>
<evidence type="ECO:0000256" key="7">
    <source>
        <dbReference type="ARBA" id="ARBA00022833"/>
    </source>
</evidence>
<dbReference type="CDD" id="cd01854">
    <property type="entry name" value="YjeQ_EngC"/>
    <property type="match status" value="1"/>
</dbReference>
<dbReference type="GO" id="GO:0042274">
    <property type="term" value="P:ribosomal small subunit biogenesis"/>
    <property type="evidence" value="ECO:0007669"/>
    <property type="project" value="UniProtKB-UniRule"/>
</dbReference>
<dbReference type="GO" id="GO:0005525">
    <property type="term" value="F:GTP binding"/>
    <property type="evidence" value="ECO:0007669"/>
    <property type="project" value="UniProtKB-UniRule"/>
</dbReference>
<keyword evidence="6 10" id="KW-0378">Hydrolase</keyword>
<dbReference type="GO" id="GO:0046872">
    <property type="term" value="F:metal ion binding"/>
    <property type="evidence" value="ECO:0007669"/>
    <property type="project" value="UniProtKB-KW"/>
</dbReference>
<dbReference type="Gene3D" id="1.10.40.50">
    <property type="entry name" value="Probable gtpase engc, domain 3"/>
    <property type="match status" value="1"/>
</dbReference>
<feature type="binding site" evidence="10">
    <location>
        <position position="292"/>
    </location>
    <ligand>
        <name>Zn(2+)</name>
        <dbReference type="ChEBI" id="CHEBI:29105"/>
    </ligand>
</feature>
<feature type="domain" description="EngC GTPase" evidence="11">
    <location>
        <begin position="107"/>
        <end position="254"/>
    </location>
</feature>
<keyword evidence="9 10" id="KW-0342">GTP-binding</keyword>
<keyword evidence="8 10" id="KW-0694">RNA-binding</keyword>
<evidence type="ECO:0000256" key="10">
    <source>
        <dbReference type="HAMAP-Rule" id="MF_01820"/>
    </source>
</evidence>
<evidence type="ECO:0000259" key="11">
    <source>
        <dbReference type="PROSITE" id="PS50936"/>
    </source>
</evidence>
<dbReference type="Proteomes" id="UP000261166">
    <property type="component" value="Unassembled WGS sequence"/>
</dbReference>
<organism evidence="13 15">
    <name type="scientific">Eisenbergiella massiliensis</name>
    <dbReference type="NCBI Taxonomy" id="1720294"/>
    <lineage>
        <taxon>Bacteria</taxon>
        <taxon>Bacillati</taxon>
        <taxon>Bacillota</taxon>
        <taxon>Clostridia</taxon>
        <taxon>Lachnospirales</taxon>
        <taxon>Lachnospiraceae</taxon>
        <taxon>Eisenbergiella</taxon>
    </lineage>
</organism>
<dbReference type="Gene3D" id="3.40.50.300">
    <property type="entry name" value="P-loop containing nucleotide triphosphate hydrolases"/>
    <property type="match status" value="1"/>
</dbReference>
<keyword evidence="1 10" id="KW-0963">Cytoplasm</keyword>
<evidence type="ECO:0000256" key="5">
    <source>
        <dbReference type="ARBA" id="ARBA00022741"/>
    </source>
</evidence>
<sequence>MNTDINIETYGFTRDLLPAGTDGTVARITAVYKDRFEIVSAHGNGYARLKKGSYYAGDEPFPTTGDFVLLSWQNDGDSIIYKTLHRRTFFSRLDPSSAGHAEQAVAANFDYVFIMQSLNHDLNLRRLDRYLTLAWQSGAQPVVLLTKADLNENWEAAADKVRAAALGVDVYAVSSKTGLGLDSVKQYLLPGKTIVFLGSSGVGKSSLLNALAGQEMMDTGAIREDDSRGRHTTTHRQLIRLSCGAMIIDTPGMRELGMWDVSSGLGEAFSDIEQYFPLCRFSDCQHKSEPGCAVNTAIENGELSRERWNSYLKLKNEAKYTENKNSYLRERQQLHKSWASRKKGNKKR</sequence>
<dbReference type="GO" id="GO:0019843">
    <property type="term" value="F:rRNA binding"/>
    <property type="evidence" value="ECO:0007669"/>
    <property type="project" value="UniProtKB-KW"/>
</dbReference>
<name>A0A3E3ID93_9FIRM</name>
<evidence type="ECO:0000256" key="2">
    <source>
        <dbReference type="ARBA" id="ARBA00022517"/>
    </source>
</evidence>
<dbReference type="NCBIfam" id="TIGR00157">
    <property type="entry name" value="ribosome small subunit-dependent GTPase A"/>
    <property type="match status" value="1"/>
</dbReference>
<feature type="binding site" evidence="10">
    <location>
        <position position="284"/>
    </location>
    <ligand>
        <name>Zn(2+)</name>
        <dbReference type="ChEBI" id="CHEBI:29105"/>
    </ligand>
</feature>
<evidence type="ECO:0000313" key="15">
    <source>
        <dbReference type="Proteomes" id="UP000260812"/>
    </source>
</evidence>
<dbReference type="Pfam" id="PF03193">
    <property type="entry name" value="RsgA_GTPase"/>
    <property type="match status" value="1"/>
</dbReference>
<keyword evidence="3 10" id="KW-0479">Metal-binding</keyword>
<dbReference type="InterPro" id="IPR004881">
    <property type="entry name" value="Ribosome_biogen_GTPase_RsgA"/>
</dbReference>
<comment type="subunit">
    <text evidence="10">Monomer. Associates with 30S ribosomal subunit, binds 16S rRNA.</text>
</comment>
<dbReference type="SUPFAM" id="SSF52540">
    <property type="entry name" value="P-loop containing nucleoside triphosphate hydrolases"/>
    <property type="match status" value="1"/>
</dbReference>
<feature type="binding site" evidence="10">
    <location>
        <position position="286"/>
    </location>
    <ligand>
        <name>Zn(2+)</name>
        <dbReference type="ChEBI" id="CHEBI:29105"/>
    </ligand>
</feature>
<feature type="binding site" evidence="10">
    <location>
        <begin position="146"/>
        <end position="149"/>
    </location>
    <ligand>
        <name>GTP</name>
        <dbReference type="ChEBI" id="CHEBI:37565"/>
    </ligand>
</feature>
<keyword evidence="5 10" id="KW-0547">Nucleotide-binding</keyword>
<evidence type="ECO:0000313" key="16">
    <source>
        <dbReference type="Proteomes" id="UP000261166"/>
    </source>
</evidence>
<comment type="function">
    <text evidence="10">One of several proteins that assist in the late maturation steps of the functional core of the 30S ribosomal subunit. Helps release RbfA from mature subunits. May play a role in the assembly of ribosomal proteins into the subunit. Circularly permuted GTPase that catalyzes slow GTP hydrolysis, GTPase activity is stimulated by the 30S ribosomal subunit.</text>
</comment>
<evidence type="ECO:0000313" key="14">
    <source>
        <dbReference type="EMBL" id="RGE71643.1"/>
    </source>
</evidence>
<dbReference type="PANTHER" id="PTHR32120">
    <property type="entry name" value="SMALL RIBOSOMAL SUBUNIT BIOGENESIS GTPASE RSGA"/>
    <property type="match status" value="1"/>
</dbReference>
<dbReference type="PROSITE" id="PS51721">
    <property type="entry name" value="G_CP"/>
    <property type="match status" value="1"/>
</dbReference>
<dbReference type="EMBL" id="QVLU01000009">
    <property type="protein sequence ID" value="RGE71643.1"/>
    <property type="molecule type" value="Genomic_DNA"/>
</dbReference>
<dbReference type="EC" id="3.6.1.-" evidence="10"/>
<dbReference type="Proteomes" id="UP000260812">
    <property type="component" value="Unassembled WGS sequence"/>
</dbReference>
<proteinExistence type="inferred from homology"/>
<evidence type="ECO:0000256" key="9">
    <source>
        <dbReference type="ARBA" id="ARBA00023134"/>
    </source>
</evidence>
<comment type="subcellular location">
    <subcellularLocation>
        <location evidence="10">Cytoplasm</location>
    </subcellularLocation>
</comment>
<evidence type="ECO:0000256" key="3">
    <source>
        <dbReference type="ARBA" id="ARBA00022723"/>
    </source>
</evidence>
<comment type="caution">
    <text evidence="13">The sequence shown here is derived from an EMBL/GenBank/DDBJ whole genome shotgun (WGS) entry which is preliminary data.</text>
</comment>
<evidence type="ECO:0000256" key="8">
    <source>
        <dbReference type="ARBA" id="ARBA00022884"/>
    </source>
</evidence>
<evidence type="ECO:0000256" key="4">
    <source>
        <dbReference type="ARBA" id="ARBA00022730"/>
    </source>
</evidence>
<dbReference type="RefSeq" id="WP_081745222.1">
    <property type="nucleotide sequence ID" value="NZ_CALBAU010000040.1"/>
</dbReference>
<dbReference type="EMBL" id="QVLV01000001">
    <property type="protein sequence ID" value="RGE64951.1"/>
    <property type="molecule type" value="Genomic_DNA"/>
</dbReference>
<keyword evidence="4 10" id="KW-0699">rRNA-binding</keyword>
<reference evidence="13 16" key="1">
    <citation type="submission" date="2018-08" db="EMBL/GenBank/DDBJ databases">
        <title>A genome reference for cultivated species of the human gut microbiota.</title>
        <authorList>
            <person name="Zou Y."/>
            <person name="Xue W."/>
            <person name="Luo G."/>
        </authorList>
    </citation>
    <scope>NUCLEOTIDE SEQUENCE [LARGE SCALE GENOMIC DNA]</scope>
    <source>
        <strain evidence="14 16">AF26-4BH</strain>
        <strain evidence="13">TF05-5AC</strain>
    </source>
</reference>
<dbReference type="AlphaFoldDB" id="A0A3E3ID93"/>
<keyword evidence="2 10" id="KW-0690">Ribosome biogenesis</keyword>
<gene>
    <name evidence="10 13" type="primary">rsgA</name>
    <name evidence="14" type="ORF">DWY69_11395</name>
    <name evidence="13" type="ORF">DXC51_01045</name>
</gene>
<evidence type="ECO:0000256" key="6">
    <source>
        <dbReference type="ARBA" id="ARBA00022801"/>
    </source>
</evidence>
<evidence type="ECO:0000313" key="13">
    <source>
        <dbReference type="EMBL" id="RGE64951.1"/>
    </source>
</evidence>
<dbReference type="GeneID" id="97985504"/>
<dbReference type="GO" id="GO:0003924">
    <property type="term" value="F:GTPase activity"/>
    <property type="evidence" value="ECO:0007669"/>
    <property type="project" value="UniProtKB-UniRule"/>
</dbReference>